<dbReference type="AlphaFoldDB" id="A0A2M6R8L1"/>
<dbReference type="PANTHER" id="PTHR11138">
    <property type="entry name" value="METHIONYL-TRNA FORMYLTRANSFERASE"/>
    <property type="match status" value="1"/>
</dbReference>
<evidence type="ECO:0000256" key="1">
    <source>
        <dbReference type="ARBA" id="ARBA00012261"/>
    </source>
</evidence>
<dbReference type="Gene3D" id="3.40.50.12230">
    <property type="match status" value="1"/>
</dbReference>
<dbReference type="InterPro" id="IPR002376">
    <property type="entry name" value="Formyl_transf_N"/>
</dbReference>
<dbReference type="InterPro" id="IPR036477">
    <property type="entry name" value="Formyl_transf_N_sf"/>
</dbReference>
<dbReference type="InterPro" id="IPR011034">
    <property type="entry name" value="Formyl_transferase-like_C_sf"/>
</dbReference>
<organism evidence="3 4">
    <name type="scientific">Candidatus Berkelbacteria bacterium CG10_big_fil_rev_8_21_14_0_10_43_14</name>
    <dbReference type="NCBI Taxonomy" id="1974515"/>
    <lineage>
        <taxon>Bacteria</taxon>
        <taxon>Candidatus Berkelbacteria</taxon>
    </lineage>
</organism>
<dbReference type="PROSITE" id="PS00373">
    <property type="entry name" value="GART"/>
    <property type="match status" value="1"/>
</dbReference>
<dbReference type="GO" id="GO:0005829">
    <property type="term" value="C:cytosol"/>
    <property type="evidence" value="ECO:0007669"/>
    <property type="project" value="TreeGrafter"/>
</dbReference>
<dbReference type="Pfam" id="PF00551">
    <property type="entry name" value="Formyl_trans_N"/>
    <property type="match status" value="1"/>
</dbReference>
<protein>
    <recommendedName>
        <fullName evidence="1">methionyl-tRNA formyltransferase</fullName>
        <ecNumber evidence="1">2.1.2.9</ecNumber>
    </recommendedName>
</protein>
<dbReference type="SUPFAM" id="SSF53328">
    <property type="entry name" value="Formyltransferase"/>
    <property type="match status" value="1"/>
</dbReference>
<dbReference type="InterPro" id="IPR001555">
    <property type="entry name" value="GART_AS"/>
</dbReference>
<comment type="caution">
    <text evidence="3">The sequence shown here is derived from an EMBL/GenBank/DDBJ whole genome shotgun (WGS) entry which is preliminary data.</text>
</comment>
<evidence type="ECO:0000313" key="3">
    <source>
        <dbReference type="EMBL" id="PIS06846.1"/>
    </source>
</evidence>
<sequence>MVNHSLLMHADYLLASSSMKLIIATEYLSPTMAHQLRTNNPFSICLLGHGTFADTAFSLIRTRYPIVDADAADVYVVCNYGKILTQEELDTPRYGALNIHPSLLPHYRGATPIQSAIAHGDTHTGVTIIKMDEKVDHGPIYAQKECLIDPDDTFDTLSTKLALIAASLIVDTIDKVIVHAVSPSEQNHTRATCTQKVTQPMYINQHADDRQSYNTIRAYAHEPGVFVQLTDCDLKILTARLIDGHIEPILVQRPGKKAIQYDEFARGYSGVLPFSLS</sequence>
<name>A0A2M6R8L1_9BACT</name>
<dbReference type="Proteomes" id="UP000231162">
    <property type="component" value="Unassembled WGS sequence"/>
</dbReference>
<dbReference type="CDD" id="cd08646">
    <property type="entry name" value="FMT_core_Met-tRNA-FMT_N"/>
    <property type="match status" value="1"/>
</dbReference>
<dbReference type="EC" id="2.1.2.9" evidence="1"/>
<dbReference type="SUPFAM" id="SSF50486">
    <property type="entry name" value="FMT C-terminal domain-like"/>
    <property type="match status" value="1"/>
</dbReference>
<dbReference type="InterPro" id="IPR041711">
    <property type="entry name" value="Met-tRNA-FMT_N"/>
</dbReference>
<feature type="domain" description="Formyl transferase N-terminal" evidence="2">
    <location>
        <begin position="68"/>
        <end position="172"/>
    </location>
</feature>
<dbReference type="GO" id="GO:0004479">
    <property type="term" value="F:methionyl-tRNA formyltransferase activity"/>
    <property type="evidence" value="ECO:0007669"/>
    <property type="project" value="UniProtKB-EC"/>
</dbReference>
<gene>
    <name evidence="3" type="ORF">COT79_02445</name>
</gene>
<dbReference type="PANTHER" id="PTHR11138:SF5">
    <property type="entry name" value="METHIONYL-TRNA FORMYLTRANSFERASE, MITOCHONDRIAL"/>
    <property type="match status" value="1"/>
</dbReference>
<reference evidence="4" key="1">
    <citation type="submission" date="2017-09" db="EMBL/GenBank/DDBJ databases">
        <title>Depth-based differentiation of microbial function through sediment-hosted aquifers and enrichment of novel symbionts in the deep terrestrial subsurface.</title>
        <authorList>
            <person name="Probst A.J."/>
            <person name="Ladd B."/>
            <person name="Jarett J.K."/>
            <person name="Geller-Mcgrath D.E."/>
            <person name="Sieber C.M.K."/>
            <person name="Emerson J.B."/>
            <person name="Anantharaman K."/>
            <person name="Thomas B.C."/>
            <person name="Malmstrom R."/>
            <person name="Stieglmeier M."/>
            <person name="Klingl A."/>
            <person name="Woyke T."/>
            <person name="Ryan C.M."/>
            <person name="Banfield J.F."/>
        </authorList>
    </citation>
    <scope>NUCLEOTIDE SEQUENCE [LARGE SCALE GENOMIC DNA]</scope>
</reference>
<evidence type="ECO:0000313" key="4">
    <source>
        <dbReference type="Proteomes" id="UP000231162"/>
    </source>
</evidence>
<proteinExistence type="predicted"/>
<dbReference type="EMBL" id="PEZX01000032">
    <property type="protein sequence ID" value="PIS06846.1"/>
    <property type="molecule type" value="Genomic_DNA"/>
</dbReference>
<evidence type="ECO:0000259" key="2">
    <source>
        <dbReference type="Pfam" id="PF00551"/>
    </source>
</evidence>
<accession>A0A2M6R8L1</accession>